<keyword evidence="6 17" id="KW-0004">4Fe-4S</keyword>
<evidence type="ECO:0000256" key="14">
    <source>
        <dbReference type="ARBA" id="ARBA00023284"/>
    </source>
</evidence>
<evidence type="ECO:0000256" key="4">
    <source>
        <dbReference type="ARBA" id="ARBA00012622"/>
    </source>
</evidence>
<comment type="catalytic activity">
    <reaction evidence="16 17">
        <text>epoxyqueuosine(34) in tRNA + AH2 = queuosine(34) in tRNA + A + H2O</text>
        <dbReference type="Rhea" id="RHEA:32159"/>
        <dbReference type="Rhea" id="RHEA-COMP:18571"/>
        <dbReference type="Rhea" id="RHEA-COMP:18582"/>
        <dbReference type="ChEBI" id="CHEBI:13193"/>
        <dbReference type="ChEBI" id="CHEBI:15377"/>
        <dbReference type="ChEBI" id="CHEBI:17499"/>
        <dbReference type="ChEBI" id="CHEBI:194431"/>
        <dbReference type="ChEBI" id="CHEBI:194443"/>
        <dbReference type="EC" id="1.17.99.6"/>
    </reaction>
</comment>
<dbReference type="PANTHER" id="PTHR36701">
    <property type="entry name" value="EPOXYQUEUOSINE REDUCTASE QUEH"/>
    <property type="match status" value="1"/>
</dbReference>
<comment type="function">
    <text evidence="1 17">Catalyzes the conversion of epoxyqueuosine (oQ) to queuosine (Q), which is a hypermodified base found in the wobble positions of tRNA(Asp), tRNA(Asn), tRNA(His) and tRNA(Tyr).</text>
</comment>
<evidence type="ECO:0000256" key="17">
    <source>
        <dbReference type="HAMAP-Rule" id="MF_02089"/>
    </source>
</evidence>
<dbReference type="GO" id="GO:0052693">
    <property type="term" value="F:epoxyqueuosine reductase activity"/>
    <property type="evidence" value="ECO:0007669"/>
    <property type="project" value="UniProtKB-UniRule"/>
</dbReference>
<keyword evidence="19" id="KW-1185">Reference proteome</keyword>
<organism evidence="18 19">
    <name type="scientific">Helicobacter ganmani</name>
    <dbReference type="NCBI Taxonomy" id="60246"/>
    <lineage>
        <taxon>Bacteria</taxon>
        <taxon>Pseudomonadati</taxon>
        <taxon>Campylobacterota</taxon>
        <taxon>Epsilonproteobacteria</taxon>
        <taxon>Campylobacterales</taxon>
        <taxon>Helicobacteraceae</taxon>
        <taxon>Helicobacter</taxon>
    </lineage>
</organism>
<feature type="binding site" evidence="17">
    <location>
        <position position="20"/>
    </location>
    <ligand>
        <name>[4Fe-4S] cluster</name>
        <dbReference type="ChEBI" id="CHEBI:49883"/>
    </ligand>
</feature>
<evidence type="ECO:0000256" key="1">
    <source>
        <dbReference type="ARBA" id="ARBA00002268"/>
    </source>
</evidence>
<evidence type="ECO:0000256" key="12">
    <source>
        <dbReference type="ARBA" id="ARBA00023014"/>
    </source>
</evidence>
<evidence type="ECO:0000256" key="7">
    <source>
        <dbReference type="ARBA" id="ARBA00022694"/>
    </source>
</evidence>
<evidence type="ECO:0000256" key="2">
    <source>
        <dbReference type="ARBA" id="ARBA00004691"/>
    </source>
</evidence>
<comment type="similarity">
    <text evidence="3 17">Belongs to the QueH family.</text>
</comment>
<dbReference type="SUPFAM" id="SSF52402">
    <property type="entry name" value="Adenine nucleotide alpha hydrolases-like"/>
    <property type="match status" value="1"/>
</dbReference>
<dbReference type="EMBL" id="NXLS01000003">
    <property type="protein sequence ID" value="RDU63297.1"/>
    <property type="molecule type" value="Genomic_DNA"/>
</dbReference>
<keyword evidence="8 17" id="KW-0479">Metal-binding</keyword>
<feature type="binding site" evidence="17">
    <location>
        <position position="103"/>
    </location>
    <ligand>
        <name>[4Fe-4S] cluster</name>
        <dbReference type="ChEBI" id="CHEBI:49883"/>
    </ligand>
</feature>
<dbReference type="RefSeq" id="WP_115551325.1">
    <property type="nucleotide sequence ID" value="NZ_CAOUCM010000006.1"/>
</dbReference>
<feature type="binding site" evidence="17">
    <location>
        <position position="100"/>
    </location>
    <ligand>
        <name>[4Fe-4S] cluster</name>
        <dbReference type="ChEBI" id="CHEBI:49883"/>
    </ligand>
</feature>
<feature type="disulfide bond" description="Redox-active" evidence="17">
    <location>
        <begin position="182"/>
        <end position="184"/>
    </location>
</feature>
<evidence type="ECO:0000256" key="3">
    <source>
        <dbReference type="ARBA" id="ARBA00008207"/>
    </source>
</evidence>
<evidence type="ECO:0000256" key="10">
    <source>
        <dbReference type="ARBA" id="ARBA00023002"/>
    </source>
</evidence>
<dbReference type="GO" id="GO:0046872">
    <property type="term" value="F:metal ion binding"/>
    <property type="evidence" value="ECO:0007669"/>
    <property type="project" value="UniProtKB-KW"/>
</dbReference>
<evidence type="ECO:0000313" key="19">
    <source>
        <dbReference type="Proteomes" id="UP000256650"/>
    </source>
</evidence>
<reference evidence="18 19" key="1">
    <citation type="submission" date="2018-04" db="EMBL/GenBank/DDBJ databases">
        <title>Novel Campyloabacter and Helicobacter Species and Strains.</title>
        <authorList>
            <person name="Mannion A.J."/>
            <person name="Shen Z."/>
            <person name="Fox J.G."/>
        </authorList>
    </citation>
    <scope>NUCLEOTIDE SEQUENCE [LARGE SCALE GENOMIC DNA]</scope>
    <source>
        <strain evidence="18 19">MIT 99-5101</strain>
    </source>
</reference>
<dbReference type="PANTHER" id="PTHR36701:SF1">
    <property type="entry name" value="EPOXYQUEUOSINE REDUCTASE QUEH"/>
    <property type="match status" value="1"/>
</dbReference>
<comment type="caution">
    <text evidence="18">The sequence shown here is derived from an EMBL/GenBank/DDBJ whole genome shotgun (WGS) entry which is preliminary data.</text>
</comment>
<accession>A0A3D8IDN9</accession>
<dbReference type="UniPathway" id="UPA00392"/>
<protein>
    <recommendedName>
        <fullName evidence="5 17">Epoxyqueuosine reductase QueH</fullName>
        <ecNumber evidence="4 17">1.17.99.6</ecNumber>
    </recommendedName>
    <alternativeName>
        <fullName evidence="15 17">Queuosine biosynthesis protein QueH</fullName>
    </alternativeName>
</protein>
<evidence type="ECO:0000256" key="8">
    <source>
        <dbReference type="ARBA" id="ARBA00022723"/>
    </source>
</evidence>
<keyword evidence="12 17" id="KW-0411">Iron-sulfur</keyword>
<dbReference type="EC" id="1.17.99.6" evidence="4 17"/>
<evidence type="ECO:0000256" key="6">
    <source>
        <dbReference type="ARBA" id="ARBA00022485"/>
    </source>
</evidence>
<dbReference type="AlphaFoldDB" id="A0A3D8IDN9"/>
<gene>
    <name evidence="17" type="primary">queH</name>
    <name evidence="18" type="ORF">CQA43_03990</name>
</gene>
<dbReference type="OrthoDB" id="9801033at2"/>
<evidence type="ECO:0000256" key="5">
    <source>
        <dbReference type="ARBA" id="ARBA00016895"/>
    </source>
</evidence>
<keyword evidence="7 17" id="KW-0819">tRNA processing</keyword>
<evidence type="ECO:0000256" key="9">
    <source>
        <dbReference type="ARBA" id="ARBA00022785"/>
    </source>
</evidence>
<keyword evidence="13 17" id="KW-1015">Disulfide bond</keyword>
<feature type="binding site" evidence="17">
    <location>
        <position position="19"/>
    </location>
    <ligand>
        <name>[4Fe-4S] cluster</name>
        <dbReference type="ChEBI" id="CHEBI:49883"/>
    </ligand>
</feature>
<keyword evidence="11 17" id="KW-0408">Iron</keyword>
<comment type="pathway">
    <text evidence="2 17">tRNA modification; tRNA-queuosine biosynthesis.</text>
</comment>
<dbReference type="GeneID" id="82535444"/>
<dbReference type="Pfam" id="PF02677">
    <property type="entry name" value="QueH"/>
    <property type="match status" value="1"/>
</dbReference>
<keyword evidence="14 17" id="KW-0676">Redox-active center</keyword>
<proteinExistence type="inferred from homology"/>
<dbReference type="Proteomes" id="UP000256650">
    <property type="component" value="Unassembled WGS sequence"/>
</dbReference>
<evidence type="ECO:0000256" key="16">
    <source>
        <dbReference type="ARBA" id="ARBA00047415"/>
    </source>
</evidence>
<name>A0A3D8IDN9_9HELI</name>
<dbReference type="InterPro" id="IPR003828">
    <property type="entry name" value="QueH"/>
</dbReference>
<dbReference type="GO" id="GO:0008616">
    <property type="term" value="P:tRNA queuosine(34) biosynthetic process"/>
    <property type="evidence" value="ECO:0007669"/>
    <property type="project" value="UniProtKB-UniRule"/>
</dbReference>
<keyword evidence="10 17" id="KW-0560">Oxidoreductase</keyword>
<evidence type="ECO:0000256" key="15">
    <source>
        <dbReference type="ARBA" id="ARBA00031446"/>
    </source>
</evidence>
<keyword evidence="9 17" id="KW-0671">Queuosine biosynthesis</keyword>
<evidence type="ECO:0000256" key="13">
    <source>
        <dbReference type="ARBA" id="ARBA00023157"/>
    </source>
</evidence>
<sequence>MSSVPYDFSNQNATLVHICCSVDSHHFLTSLQKLYPHKHFCGFFYNPNIHPYEEYQLRLEDVQRSCKILGIPLIVGEYDDKEWLQNAKGLENAPEKGERCSFCFDFRLNKTAQIAKKTHCTEFTTTLLASPMKLQSELFAQGEVIAKSWNLDFLPLDVRSKGGTKVQNELARSAKLYRQNYCGCLFALKAQRDKSQKNALELLSSLNAPQGIRNLPALRFHNFQTRTRLEQADQPYQILKRKVLHYQLLKGKLTCQNQTIPSFICDYSLLSKPTKAKVEFWHNGIGYANKEGILLLLFESFKDLLKISDFSTLLRQGLCEEIQLLLRHKIYPYGFFTSPLLIIEQPIFNDFTLEISHTMQEEILEDFLPL</sequence>
<dbReference type="GO" id="GO:0051539">
    <property type="term" value="F:4 iron, 4 sulfur cluster binding"/>
    <property type="evidence" value="ECO:0007669"/>
    <property type="project" value="UniProtKB-UniRule"/>
</dbReference>
<evidence type="ECO:0000256" key="11">
    <source>
        <dbReference type="ARBA" id="ARBA00023004"/>
    </source>
</evidence>
<dbReference type="HAMAP" id="MF_02089">
    <property type="entry name" value="QueH"/>
    <property type="match status" value="1"/>
</dbReference>
<evidence type="ECO:0000313" key="18">
    <source>
        <dbReference type="EMBL" id="RDU63297.1"/>
    </source>
</evidence>